<evidence type="ECO:0000256" key="5">
    <source>
        <dbReference type="ARBA" id="ARBA00023098"/>
    </source>
</evidence>
<dbReference type="SMART" id="SM00155">
    <property type="entry name" value="PLDc"/>
    <property type="match status" value="2"/>
</dbReference>
<keyword evidence="2" id="KW-0444">Lipid biosynthesis</keyword>
<dbReference type="PIRSF" id="PIRSF000850">
    <property type="entry name" value="Phospholipase_D_PSS"/>
    <property type="match status" value="1"/>
</dbReference>
<keyword evidence="6" id="KW-0594">Phospholipid biosynthesis</keyword>
<evidence type="ECO:0000256" key="3">
    <source>
        <dbReference type="ARBA" id="ARBA00022679"/>
    </source>
</evidence>
<dbReference type="Pfam" id="PF13091">
    <property type="entry name" value="PLDc_2"/>
    <property type="match status" value="2"/>
</dbReference>
<reference evidence="9 10" key="1">
    <citation type="journal article" date="2014" name="Appl. Environ. Microbiol.">
        <title>Gut symbionts from distinct hosts exhibit genotoxic activity via divergent colibactin biosynthetic pathways.</title>
        <authorList>
            <person name="Engel P."/>
            <person name="Vizcaino M.I."/>
            <person name="Crawford J.M."/>
        </authorList>
    </citation>
    <scope>NUCLEOTIDE SEQUENCE [LARGE SCALE GENOMIC DNA]</scope>
    <source>
        <strain evidence="9 10">PEB0191</strain>
    </source>
</reference>
<dbReference type="Gene3D" id="3.30.870.10">
    <property type="entry name" value="Endonuclease Chain A"/>
    <property type="match status" value="2"/>
</dbReference>
<dbReference type="PROSITE" id="PS50035">
    <property type="entry name" value="PLD"/>
    <property type="match status" value="1"/>
</dbReference>
<dbReference type="FunFam" id="3.30.870.10:FF:000006">
    <property type="entry name" value="CDP-diacylglycerol--serine O-phosphatidyltransferase"/>
    <property type="match status" value="1"/>
</dbReference>
<dbReference type="OrthoDB" id="8543662at2"/>
<keyword evidence="5" id="KW-0443">Lipid metabolism</keyword>
<dbReference type="InterPro" id="IPR016270">
    <property type="entry name" value="PGS1"/>
</dbReference>
<organism evidence="9 10">
    <name type="scientific">Frischella perrara</name>
    <dbReference type="NCBI Taxonomy" id="1267021"/>
    <lineage>
        <taxon>Bacteria</taxon>
        <taxon>Pseudomonadati</taxon>
        <taxon>Pseudomonadota</taxon>
        <taxon>Gammaproteobacteria</taxon>
        <taxon>Orbales</taxon>
        <taxon>Orbaceae</taxon>
        <taxon>Frischella</taxon>
    </lineage>
</organism>
<keyword evidence="10" id="KW-1185">Reference proteome</keyword>
<dbReference type="RefSeq" id="WP_039104072.1">
    <property type="nucleotide sequence ID" value="NZ_CP009056.1"/>
</dbReference>
<dbReference type="SUPFAM" id="SSF56024">
    <property type="entry name" value="Phospholipase D/nuclease"/>
    <property type="match status" value="2"/>
</dbReference>
<evidence type="ECO:0000256" key="1">
    <source>
        <dbReference type="ARBA" id="ARBA00010682"/>
    </source>
</evidence>
<evidence type="ECO:0000256" key="6">
    <source>
        <dbReference type="ARBA" id="ARBA00023209"/>
    </source>
</evidence>
<keyword evidence="3 9" id="KW-0808">Transferase</keyword>
<dbReference type="KEGG" id="fpp:FPB0191_00715"/>
<evidence type="ECO:0000313" key="10">
    <source>
        <dbReference type="Proteomes" id="UP000030901"/>
    </source>
</evidence>
<keyword evidence="4" id="KW-0677">Repeat</keyword>
<dbReference type="STRING" id="1267021.FPB0191_00715"/>
<evidence type="ECO:0000256" key="4">
    <source>
        <dbReference type="ARBA" id="ARBA00022737"/>
    </source>
</evidence>
<dbReference type="AlphaFoldDB" id="A0A0A7RZ22"/>
<dbReference type="GO" id="GO:0008444">
    <property type="term" value="F:CDP-diacylglycerol-glycerol-3-phosphate 3-phosphatidyltransferase activity"/>
    <property type="evidence" value="ECO:0007669"/>
    <property type="project" value="InterPro"/>
</dbReference>
<dbReference type="EMBL" id="CP009056">
    <property type="protein sequence ID" value="AJA44544.1"/>
    <property type="molecule type" value="Genomic_DNA"/>
</dbReference>
<dbReference type="GO" id="GO:0003882">
    <property type="term" value="F:CDP-diacylglycerol-serine O-phosphatidyltransferase activity"/>
    <property type="evidence" value="ECO:0007669"/>
    <property type="project" value="UniProtKB-EC"/>
</dbReference>
<dbReference type="InterPro" id="IPR025202">
    <property type="entry name" value="PLD-like_dom"/>
</dbReference>
<gene>
    <name evidence="9" type="ORF">FPB0191_00715</name>
</gene>
<evidence type="ECO:0000259" key="8">
    <source>
        <dbReference type="PROSITE" id="PS50035"/>
    </source>
</evidence>
<keyword evidence="7" id="KW-1208">Phospholipid metabolism</keyword>
<dbReference type="PANTHER" id="PTHR12586:SF1">
    <property type="entry name" value="CDP-DIACYLGLYCEROL--GLYCEROL-3-PHOSPHATE 3-PHOSPHATIDYLTRANSFERASE, MITOCHONDRIAL"/>
    <property type="match status" value="1"/>
</dbReference>
<name>A0A0A7RZ22_FRIPE</name>
<dbReference type="InterPro" id="IPR001736">
    <property type="entry name" value="PLipase_D/transphosphatidylase"/>
</dbReference>
<dbReference type="CDD" id="cd09134">
    <property type="entry name" value="PLDc_PSS_G_neg_1"/>
    <property type="match status" value="1"/>
</dbReference>
<dbReference type="GO" id="GO:0005829">
    <property type="term" value="C:cytosol"/>
    <property type="evidence" value="ECO:0007669"/>
    <property type="project" value="TreeGrafter"/>
</dbReference>
<evidence type="ECO:0000256" key="7">
    <source>
        <dbReference type="ARBA" id="ARBA00023264"/>
    </source>
</evidence>
<feature type="domain" description="PLD phosphodiesterase" evidence="8">
    <location>
        <begin position="352"/>
        <end position="379"/>
    </location>
</feature>
<dbReference type="Proteomes" id="UP000030901">
    <property type="component" value="Chromosome"/>
</dbReference>
<dbReference type="PANTHER" id="PTHR12586">
    <property type="entry name" value="CDP-DIACYLGLYCEROL--SERINE O-PHOSPHATIDYLTRANSFERASE"/>
    <property type="match status" value="1"/>
</dbReference>
<comment type="similarity">
    <text evidence="1">Belongs to the CDP-alcohol phosphatidyltransferase class-II family.</text>
</comment>
<dbReference type="HOGENOM" id="CLU_051350_1_0_6"/>
<accession>A0A0A7RZ22</accession>
<evidence type="ECO:0000313" key="9">
    <source>
        <dbReference type="EMBL" id="AJA44544.1"/>
    </source>
</evidence>
<proteinExistence type="inferred from homology"/>
<dbReference type="GO" id="GO:0032049">
    <property type="term" value="P:cardiolipin biosynthetic process"/>
    <property type="evidence" value="ECO:0007669"/>
    <property type="project" value="InterPro"/>
</dbReference>
<protein>
    <submittedName>
        <fullName evidence="9">Phosphatidylserine/phosphatidylglycerophosphate/ cardiolipin synthase</fullName>
        <ecNumber evidence="9">2.7.8.8</ecNumber>
    </submittedName>
</protein>
<dbReference type="NCBIfam" id="NF006946">
    <property type="entry name" value="PRK09428.1"/>
    <property type="match status" value="1"/>
</dbReference>
<sequence length="451" mass="53063">MQIPFIKYNHRNYLNRLNKIKQQPEDYQILLSSSEYRLALLDAIANAQSRIYIVALYLERDEAGQEILAAIYAAKEKNPHLDVKIFVDWHRAQRGRIGEPKTNTNAKYYYEMKQQHPNVDIAVYGVPINRREMLGVLHLKGSIIDETVFYTGASINNVYLHKLDKYRYDRYHVINNHVLANSMIDYINHNFLSFDAVQRLDLNTHKTRKQLKSAIKSLRHHLTHANYQFVGEDTNKSLSITPIAGLGKGNQLNQVIHHMICSAKEKIIFCTPYFNLPPIIVKDIIRQLRKGKQVEIIVGDKTANDFYIPPDQKFNMIGGLPYLYEVNLRKFIERLQSYVDKEQLIIRLWKDDDNSYHLKGVWVDNEWVLITGNNINPRAWRLDLENGLLIHDPKQQLTNKFKQELKEIRVKTLLINHYQQIQASQFYPKQVQKLINRLSRIRVDRLIKRLL</sequence>
<dbReference type="EC" id="2.7.8.8" evidence="9"/>
<dbReference type="CDD" id="cd09136">
    <property type="entry name" value="PLDc_PSS_G_neg_2"/>
    <property type="match status" value="1"/>
</dbReference>
<evidence type="ECO:0000256" key="2">
    <source>
        <dbReference type="ARBA" id="ARBA00022516"/>
    </source>
</evidence>